<dbReference type="Proteomes" id="UP000009022">
    <property type="component" value="Unassembled WGS sequence"/>
</dbReference>
<dbReference type="PANTHER" id="PTHR10826:SF1">
    <property type="entry name" value="COMPLEMENT COMPONENT 1 Q SUBCOMPONENT-BINDING PROTEIN, MITOCHONDRIAL"/>
    <property type="match status" value="1"/>
</dbReference>
<dbReference type="CTD" id="6754848"/>
<evidence type="ECO:0008006" key="4">
    <source>
        <dbReference type="Google" id="ProtNLM"/>
    </source>
</evidence>
<dbReference type="OrthoDB" id="278212at2759"/>
<dbReference type="GO" id="GO:0042256">
    <property type="term" value="P:cytosolic ribosome assembly"/>
    <property type="evidence" value="ECO:0000318"/>
    <property type="project" value="GO_Central"/>
</dbReference>
<name>B3RYY9_TRIAD</name>
<evidence type="ECO:0000313" key="2">
    <source>
        <dbReference type="EMBL" id="EDV23752.1"/>
    </source>
</evidence>
<dbReference type="AlphaFoldDB" id="B3RYY9"/>
<dbReference type="STRING" id="10228.B3RYY9"/>
<dbReference type="HOGENOM" id="CLU_1143862_0_0_1"/>
<dbReference type="KEGG" id="tad:TRIADDRAFT_57265"/>
<organism evidence="2 3">
    <name type="scientific">Trichoplax adhaerens</name>
    <name type="common">Trichoplax reptans</name>
    <dbReference type="NCBI Taxonomy" id="10228"/>
    <lineage>
        <taxon>Eukaryota</taxon>
        <taxon>Metazoa</taxon>
        <taxon>Placozoa</taxon>
        <taxon>Uniplacotomia</taxon>
        <taxon>Trichoplacea</taxon>
        <taxon>Trichoplacidae</taxon>
        <taxon>Trichoplax</taxon>
    </lineage>
</organism>
<dbReference type="Gene3D" id="3.10.280.10">
    <property type="entry name" value="Mitochondrial glycoprotein"/>
    <property type="match status" value="1"/>
</dbReference>
<accession>B3RYY9</accession>
<dbReference type="PANTHER" id="PTHR10826">
    <property type="entry name" value="COMPLEMENT COMPONENT 1"/>
    <property type="match status" value="1"/>
</dbReference>
<dbReference type="Pfam" id="PF02330">
    <property type="entry name" value="MAM33"/>
    <property type="match status" value="1"/>
</dbReference>
<evidence type="ECO:0000313" key="3">
    <source>
        <dbReference type="Proteomes" id="UP000009022"/>
    </source>
</evidence>
<dbReference type="OMA" id="CEAENMD"/>
<sequence>MSKILQVMSSRLLYSTVQRSFTRSFHVSSSVASKYLRSSLLDNSTSVFRLPPQAQNYQFLPRRLLASQSDVQAVDYFNREIELESQALSNLPTIKNFKCEIQGTRATFCRELNNESITVTMDINDNVESNIPEFDPDENVDEDDIDGGDRIFIHCSIDTESTPDTPFSLNEIYVLPNGVDEKNAYCTRAENQDSEFYEVIYNSLRDRGIDHNFGQQLKDFCDVLEHSEYYKFLQTVRDFFKAE</sequence>
<dbReference type="FunCoup" id="B3RYY9">
    <property type="interactions" value="1250"/>
</dbReference>
<dbReference type="GO" id="GO:0005759">
    <property type="term" value="C:mitochondrial matrix"/>
    <property type="evidence" value="ECO:0007669"/>
    <property type="project" value="InterPro"/>
</dbReference>
<dbReference type="RefSeq" id="XP_002113278.1">
    <property type="nucleotide sequence ID" value="XM_002113242.1"/>
</dbReference>
<dbReference type="InterPro" id="IPR036561">
    <property type="entry name" value="MAM33_sf"/>
</dbReference>
<dbReference type="PhylomeDB" id="B3RYY9"/>
<protein>
    <recommendedName>
        <fullName evidence="4">Complement component 1 Q subcomponent-binding protein, mitochondrial</fullName>
    </recommendedName>
</protein>
<evidence type="ECO:0000256" key="1">
    <source>
        <dbReference type="ARBA" id="ARBA00005457"/>
    </source>
</evidence>
<dbReference type="GeneID" id="6754848"/>
<reference evidence="2 3" key="1">
    <citation type="journal article" date="2008" name="Nature">
        <title>The Trichoplax genome and the nature of placozoans.</title>
        <authorList>
            <person name="Srivastava M."/>
            <person name="Begovic E."/>
            <person name="Chapman J."/>
            <person name="Putnam N.H."/>
            <person name="Hellsten U."/>
            <person name="Kawashima T."/>
            <person name="Kuo A."/>
            <person name="Mitros T."/>
            <person name="Salamov A."/>
            <person name="Carpenter M.L."/>
            <person name="Signorovitch A.Y."/>
            <person name="Moreno M.A."/>
            <person name="Kamm K."/>
            <person name="Grimwood J."/>
            <person name="Schmutz J."/>
            <person name="Shapiro H."/>
            <person name="Grigoriev I.V."/>
            <person name="Buss L.W."/>
            <person name="Schierwater B."/>
            <person name="Dellaporta S.L."/>
            <person name="Rokhsar D.S."/>
        </authorList>
    </citation>
    <scope>NUCLEOTIDE SEQUENCE [LARGE SCALE GENOMIC DNA]</scope>
    <source>
        <strain evidence="2 3">Grell-BS-1999</strain>
    </source>
</reference>
<comment type="similarity">
    <text evidence="1">Belongs to the MAM33 family.</text>
</comment>
<dbReference type="eggNOG" id="KOG4024">
    <property type="taxonomic scope" value="Eukaryota"/>
</dbReference>
<dbReference type="InParanoid" id="B3RYY9"/>
<gene>
    <name evidence="2" type="ORF">TRIADDRAFT_57265</name>
</gene>
<keyword evidence="3" id="KW-1185">Reference proteome</keyword>
<proteinExistence type="inferred from homology"/>
<dbReference type="InterPro" id="IPR003428">
    <property type="entry name" value="MAM33"/>
</dbReference>
<dbReference type="EMBL" id="DS985246">
    <property type="protein sequence ID" value="EDV23752.1"/>
    <property type="molecule type" value="Genomic_DNA"/>
</dbReference>
<dbReference type="SUPFAM" id="SSF54529">
    <property type="entry name" value="Mitochondrial glycoprotein MAM33-like"/>
    <property type="match status" value="1"/>
</dbReference>